<dbReference type="InterPro" id="IPR002401">
    <property type="entry name" value="Cyt_P450_E_grp-I"/>
</dbReference>
<organism evidence="12 13">
    <name type="scientific">Plicaturopsis crispa FD-325 SS-3</name>
    <dbReference type="NCBI Taxonomy" id="944288"/>
    <lineage>
        <taxon>Eukaryota</taxon>
        <taxon>Fungi</taxon>
        <taxon>Dikarya</taxon>
        <taxon>Basidiomycota</taxon>
        <taxon>Agaricomycotina</taxon>
        <taxon>Agaricomycetes</taxon>
        <taxon>Agaricomycetidae</taxon>
        <taxon>Amylocorticiales</taxon>
        <taxon>Amylocorticiaceae</taxon>
        <taxon>Plicatura</taxon>
        <taxon>Plicaturopsis crispa</taxon>
    </lineage>
</organism>
<evidence type="ECO:0000256" key="2">
    <source>
        <dbReference type="ARBA" id="ARBA00005179"/>
    </source>
</evidence>
<gene>
    <name evidence="12" type="ORF">PLICRDRAFT_354147</name>
</gene>
<dbReference type="PANTHER" id="PTHR46300:SF7">
    <property type="entry name" value="P450, PUTATIVE (EUROFUNG)-RELATED"/>
    <property type="match status" value="1"/>
</dbReference>
<protein>
    <recommendedName>
        <fullName evidence="14">Cytochrome P450</fullName>
    </recommendedName>
</protein>
<dbReference type="AlphaFoldDB" id="A0A0C9T5I7"/>
<keyword evidence="13" id="KW-1185">Reference proteome</keyword>
<dbReference type="OrthoDB" id="2789670at2759"/>
<evidence type="ECO:0008006" key="14">
    <source>
        <dbReference type="Google" id="ProtNLM"/>
    </source>
</evidence>
<keyword evidence="5 9" id="KW-0479">Metal-binding</keyword>
<keyword evidence="6 10" id="KW-0560">Oxidoreductase</keyword>
<evidence type="ECO:0000313" key="12">
    <source>
        <dbReference type="EMBL" id="KII84599.1"/>
    </source>
</evidence>
<evidence type="ECO:0000256" key="7">
    <source>
        <dbReference type="ARBA" id="ARBA00023004"/>
    </source>
</evidence>
<evidence type="ECO:0000256" key="5">
    <source>
        <dbReference type="ARBA" id="ARBA00022723"/>
    </source>
</evidence>
<dbReference type="InterPro" id="IPR036396">
    <property type="entry name" value="Cyt_P450_sf"/>
</dbReference>
<keyword evidence="4 9" id="KW-0349">Heme</keyword>
<keyword evidence="11" id="KW-1133">Transmembrane helix</keyword>
<evidence type="ECO:0000313" key="13">
    <source>
        <dbReference type="Proteomes" id="UP000053263"/>
    </source>
</evidence>
<dbReference type="Pfam" id="PF00067">
    <property type="entry name" value="p450"/>
    <property type="match status" value="1"/>
</dbReference>
<evidence type="ECO:0000256" key="3">
    <source>
        <dbReference type="ARBA" id="ARBA00010617"/>
    </source>
</evidence>
<dbReference type="InterPro" id="IPR001128">
    <property type="entry name" value="Cyt_P450"/>
</dbReference>
<evidence type="ECO:0000256" key="1">
    <source>
        <dbReference type="ARBA" id="ARBA00001971"/>
    </source>
</evidence>
<dbReference type="SUPFAM" id="SSF48264">
    <property type="entry name" value="Cytochrome P450"/>
    <property type="match status" value="1"/>
</dbReference>
<dbReference type="PROSITE" id="PS00086">
    <property type="entry name" value="CYTOCHROME_P450"/>
    <property type="match status" value="1"/>
</dbReference>
<sequence>MPTRREAQVYEQWGRDYGSGILYANLAGTSIIIVNSAAIANELFERRSSIYSSRPNFVMCKELMGFGDFLSLVPYGERWRAMRRLFHRELHPQAAIQFRPLEIDATHDLLRRLGDTPDDFFAHITHMAGKIIMDIAYGIKVKHEGDPCIRTAKLAMDALFQAGIPGAFYVDALPFLKHVPEWMPGAAFKRKAREWHIIADDMFNVPFNITKNNFMNGTAAPSFVAKCLELLQSNGRSDKEYQEYLIKQTSGTMYGAGTDTTVSTFKTFFLAMVQHPDVQAKAQKELDSLIGHGSLPDFSHQCALPYVDAVIKESLRWRPVTPQGVAHLVTAEDTYNGYRIPANSIVVSNIWAMLHDETVYSNPSAFMPERFLDAHGQPDPTVKDPALAAFGFGRRVCPGRYLAMESLWITIASILATFDIGKAVDADGSPIEPSGEYTSLGPSENLQ</sequence>
<dbReference type="HOGENOM" id="CLU_001570_2_0_1"/>
<dbReference type="EMBL" id="KN832570">
    <property type="protein sequence ID" value="KII84599.1"/>
    <property type="molecule type" value="Genomic_DNA"/>
</dbReference>
<dbReference type="GO" id="GO:0005506">
    <property type="term" value="F:iron ion binding"/>
    <property type="evidence" value="ECO:0007669"/>
    <property type="project" value="InterPro"/>
</dbReference>
<dbReference type="GO" id="GO:0020037">
    <property type="term" value="F:heme binding"/>
    <property type="evidence" value="ECO:0007669"/>
    <property type="project" value="InterPro"/>
</dbReference>
<reference evidence="12 13" key="1">
    <citation type="submission" date="2014-06" db="EMBL/GenBank/DDBJ databases">
        <title>Evolutionary Origins and Diversification of the Mycorrhizal Mutualists.</title>
        <authorList>
            <consortium name="DOE Joint Genome Institute"/>
            <consortium name="Mycorrhizal Genomics Consortium"/>
            <person name="Kohler A."/>
            <person name="Kuo A."/>
            <person name="Nagy L.G."/>
            <person name="Floudas D."/>
            <person name="Copeland A."/>
            <person name="Barry K.W."/>
            <person name="Cichocki N."/>
            <person name="Veneault-Fourrey C."/>
            <person name="LaButti K."/>
            <person name="Lindquist E.A."/>
            <person name="Lipzen A."/>
            <person name="Lundell T."/>
            <person name="Morin E."/>
            <person name="Murat C."/>
            <person name="Riley R."/>
            <person name="Ohm R."/>
            <person name="Sun H."/>
            <person name="Tunlid A."/>
            <person name="Henrissat B."/>
            <person name="Grigoriev I.V."/>
            <person name="Hibbett D.S."/>
            <person name="Martin F."/>
        </authorList>
    </citation>
    <scope>NUCLEOTIDE SEQUENCE [LARGE SCALE GENOMIC DNA]</scope>
    <source>
        <strain evidence="12 13">FD-325 SS-3</strain>
    </source>
</reference>
<feature type="binding site" description="axial binding residue" evidence="9">
    <location>
        <position position="397"/>
    </location>
    <ligand>
        <name>heme</name>
        <dbReference type="ChEBI" id="CHEBI:30413"/>
    </ligand>
    <ligandPart>
        <name>Fe</name>
        <dbReference type="ChEBI" id="CHEBI:18248"/>
    </ligandPart>
</feature>
<name>A0A0C9T5I7_PLICR</name>
<dbReference type="CDD" id="cd11065">
    <property type="entry name" value="CYP64-like"/>
    <property type="match status" value="1"/>
</dbReference>
<keyword evidence="8 10" id="KW-0503">Monooxygenase</keyword>
<dbReference type="PRINTS" id="PR00385">
    <property type="entry name" value="P450"/>
</dbReference>
<proteinExistence type="inferred from homology"/>
<keyword evidence="7 9" id="KW-0408">Iron</keyword>
<dbReference type="GO" id="GO:0004497">
    <property type="term" value="F:monooxygenase activity"/>
    <property type="evidence" value="ECO:0007669"/>
    <property type="project" value="UniProtKB-KW"/>
</dbReference>
<accession>A0A0C9T5I7</accession>
<evidence type="ECO:0000256" key="4">
    <source>
        <dbReference type="ARBA" id="ARBA00022617"/>
    </source>
</evidence>
<comment type="cofactor">
    <cofactor evidence="1 9">
        <name>heme</name>
        <dbReference type="ChEBI" id="CHEBI:30413"/>
    </cofactor>
</comment>
<dbReference type="PRINTS" id="PR00463">
    <property type="entry name" value="EP450I"/>
</dbReference>
<evidence type="ECO:0000256" key="8">
    <source>
        <dbReference type="ARBA" id="ARBA00023033"/>
    </source>
</evidence>
<evidence type="ECO:0000256" key="9">
    <source>
        <dbReference type="PIRSR" id="PIRSR602401-1"/>
    </source>
</evidence>
<comment type="similarity">
    <text evidence="3 10">Belongs to the cytochrome P450 family.</text>
</comment>
<keyword evidence="11" id="KW-0472">Membrane</keyword>
<dbReference type="PANTHER" id="PTHR46300">
    <property type="entry name" value="P450, PUTATIVE (EUROFUNG)-RELATED-RELATED"/>
    <property type="match status" value="1"/>
</dbReference>
<evidence type="ECO:0000256" key="6">
    <source>
        <dbReference type="ARBA" id="ARBA00023002"/>
    </source>
</evidence>
<feature type="transmembrane region" description="Helical" evidence="11">
    <location>
        <begin position="20"/>
        <end position="44"/>
    </location>
</feature>
<keyword evidence="11" id="KW-0812">Transmembrane</keyword>
<dbReference type="InterPro" id="IPR017972">
    <property type="entry name" value="Cyt_P450_CS"/>
</dbReference>
<dbReference type="InterPro" id="IPR050364">
    <property type="entry name" value="Cytochrome_P450_fung"/>
</dbReference>
<dbReference type="Gene3D" id="1.10.630.10">
    <property type="entry name" value="Cytochrome P450"/>
    <property type="match status" value="1"/>
</dbReference>
<dbReference type="Proteomes" id="UP000053263">
    <property type="component" value="Unassembled WGS sequence"/>
</dbReference>
<evidence type="ECO:0000256" key="10">
    <source>
        <dbReference type="RuleBase" id="RU000461"/>
    </source>
</evidence>
<comment type="pathway">
    <text evidence="2">Secondary metabolite biosynthesis.</text>
</comment>
<dbReference type="GO" id="GO:0016705">
    <property type="term" value="F:oxidoreductase activity, acting on paired donors, with incorporation or reduction of molecular oxygen"/>
    <property type="evidence" value="ECO:0007669"/>
    <property type="project" value="InterPro"/>
</dbReference>
<evidence type="ECO:0000256" key="11">
    <source>
        <dbReference type="SAM" id="Phobius"/>
    </source>
</evidence>